<dbReference type="HOGENOM" id="CLU_147212_0_0_4"/>
<proteinExistence type="predicted"/>
<dbReference type="KEGG" id="vap:Vapar_2475"/>
<dbReference type="EMBL" id="CP001635">
    <property type="protein sequence ID" value="ACS19101.1"/>
    <property type="molecule type" value="Genomic_DNA"/>
</dbReference>
<gene>
    <name evidence="1" type="ordered locus">Vapar_2475</name>
</gene>
<dbReference type="eggNOG" id="ENOG5034403">
    <property type="taxonomic scope" value="Bacteria"/>
</dbReference>
<dbReference type="STRING" id="543728.Vapar_2475"/>
<evidence type="ECO:0000313" key="1">
    <source>
        <dbReference type="EMBL" id="ACS19101.1"/>
    </source>
</evidence>
<name>C5CJP8_VARPS</name>
<sequence length="150" mass="15079" precursor="true">MSGVNSLPSERLAVAAVVAPGARAAGAGNSGWVDTALYSRLMGVISTGTLGASATVDAKWQSATDSSGTGAADIAAGQPTQIVKATGDNKQVVMNLDVNRLPDRTKRFVRLVLTVGTATSDAGAIVFGVDPRHGPASDNDATTVAQVVSN</sequence>
<dbReference type="AlphaFoldDB" id="C5CJP8"/>
<organism evidence="1">
    <name type="scientific">Variovorax paradoxus (strain S110)</name>
    <dbReference type="NCBI Taxonomy" id="543728"/>
    <lineage>
        <taxon>Bacteria</taxon>
        <taxon>Pseudomonadati</taxon>
        <taxon>Pseudomonadota</taxon>
        <taxon>Betaproteobacteria</taxon>
        <taxon>Burkholderiales</taxon>
        <taxon>Comamonadaceae</taxon>
        <taxon>Variovorax</taxon>
    </lineage>
</organism>
<protein>
    <submittedName>
        <fullName evidence="1">Uncharacterized protein</fullName>
    </submittedName>
</protein>
<dbReference type="Gene3D" id="2.60.120.1110">
    <property type="match status" value="1"/>
</dbReference>
<reference evidence="1" key="1">
    <citation type="submission" date="2009-06" db="EMBL/GenBank/DDBJ databases">
        <title>Complete sequence of chromosome 1 of Variovorax paradoxus S110.</title>
        <authorList>
            <consortium name="US DOE Joint Genome Institute"/>
            <person name="Lucas S."/>
            <person name="Copeland A."/>
            <person name="Lapidus A."/>
            <person name="Glavina del Rio T."/>
            <person name="Tice H."/>
            <person name="Bruce D."/>
            <person name="Goodwin L."/>
            <person name="Pitluck S."/>
            <person name="Chertkov O."/>
            <person name="Brettin T."/>
            <person name="Detter J.C."/>
            <person name="Han C."/>
            <person name="Larimer F."/>
            <person name="Land M."/>
            <person name="Hauser L."/>
            <person name="Kyrpides N."/>
            <person name="Ovchinnikova G."/>
            <person name="Orwin P."/>
            <person name="Leadbetter J.R."/>
            <person name="Spain J.C."/>
            <person name="Han J.I."/>
        </authorList>
    </citation>
    <scope>NUCLEOTIDE SEQUENCE</scope>
    <source>
        <strain evidence="1">S110</strain>
    </source>
</reference>
<accession>C5CJP8</accession>